<feature type="chain" id="PRO_5046898558" description="Secreted protein" evidence="1">
    <location>
        <begin position="26"/>
        <end position="168"/>
    </location>
</feature>
<keyword evidence="1" id="KW-0732">Signal</keyword>
<evidence type="ECO:0008006" key="4">
    <source>
        <dbReference type="Google" id="ProtNLM"/>
    </source>
</evidence>
<protein>
    <recommendedName>
        <fullName evidence="4">Secreted protein</fullName>
    </recommendedName>
</protein>
<gene>
    <name evidence="2" type="ORF">GKQ77_23520</name>
</gene>
<comment type="caution">
    <text evidence="2">The sequence shown here is derived from an EMBL/GenBank/DDBJ whole genome shotgun (WGS) entry which is preliminary data.</text>
</comment>
<proteinExistence type="predicted"/>
<evidence type="ECO:0000313" key="3">
    <source>
        <dbReference type="Proteomes" id="UP001197114"/>
    </source>
</evidence>
<dbReference type="RefSeq" id="WP_219690929.1">
    <property type="nucleotide sequence ID" value="NZ_WMBF01000321.1"/>
</dbReference>
<dbReference type="Proteomes" id="UP001197114">
    <property type="component" value="Unassembled WGS sequence"/>
</dbReference>
<dbReference type="EMBL" id="WMBF01000321">
    <property type="protein sequence ID" value="MBW5424495.1"/>
    <property type="molecule type" value="Genomic_DNA"/>
</dbReference>
<keyword evidence="3" id="KW-1185">Reference proteome</keyword>
<name>A0ABS6YST9_9ACTN</name>
<evidence type="ECO:0000313" key="2">
    <source>
        <dbReference type="EMBL" id="MBW5424495.1"/>
    </source>
</evidence>
<evidence type="ECO:0000256" key="1">
    <source>
        <dbReference type="SAM" id="SignalP"/>
    </source>
</evidence>
<accession>A0ABS6YST9</accession>
<organism evidence="2 3">
    <name type="scientific">Streptomyces anatolicus</name>
    <dbReference type="NCBI Taxonomy" id="2675858"/>
    <lineage>
        <taxon>Bacteria</taxon>
        <taxon>Bacillati</taxon>
        <taxon>Actinomycetota</taxon>
        <taxon>Actinomycetes</taxon>
        <taxon>Kitasatosporales</taxon>
        <taxon>Streptomycetaceae</taxon>
        <taxon>Streptomyces</taxon>
    </lineage>
</organism>
<reference evidence="2 3" key="1">
    <citation type="submission" date="2019-11" db="EMBL/GenBank/DDBJ databases">
        <authorList>
            <person name="Ay H."/>
        </authorList>
    </citation>
    <scope>NUCLEOTIDE SEQUENCE [LARGE SCALE GENOMIC DNA]</scope>
    <source>
        <strain evidence="2 3">BG9H</strain>
    </source>
</reference>
<feature type="signal peptide" evidence="1">
    <location>
        <begin position="1"/>
        <end position="25"/>
    </location>
</feature>
<sequence length="168" mass="16709">MKKSTRGALAAVIACAAAAGGGASAAAAEQSEVSVPLQGVEYALGVQAPEITLGLPVPLPSGSPEGPDYVEGQLLPDHVVPRVPVNNSLPSARVRAPLSDVLGDHSVDAVEAELSASDVRATTPGAGLGLPLTTPRAELWGLPAPQLPSAGLHAPRLSAQPTTALGLT</sequence>